<dbReference type="CDD" id="cd01837">
    <property type="entry name" value="SGNH_plant_lipase_like"/>
    <property type="match status" value="1"/>
</dbReference>
<dbReference type="Proteomes" id="UP001567538">
    <property type="component" value="Unassembled WGS sequence"/>
</dbReference>
<keyword evidence="2" id="KW-0732">Signal</keyword>
<reference evidence="3 4" key="1">
    <citation type="submission" date="2024-06" db="EMBL/GenBank/DDBJ databases">
        <title>A chromosome level genome sequence of Diviner's sage (Salvia divinorum).</title>
        <authorList>
            <person name="Ford S.A."/>
            <person name="Ro D.-K."/>
            <person name="Ness R.W."/>
            <person name="Phillips M.A."/>
        </authorList>
    </citation>
    <scope>NUCLEOTIDE SEQUENCE [LARGE SCALE GENOMIC DNA]</scope>
    <source>
        <strain evidence="3">SAF-2024a</strain>
        <tissue evidence="3">Leaf</tissue>
    </source>
</reference>
<accession>A0ABD1IGD4</accession>
<sequence length="365" mass="40375">MWSPSERHALLILAVLYFPAMVLAAGKGKLHRPFNNTVSAIFVFGDSTVDSGNNNDLMTALRSNFMPYGTEFPGKRPTGRFSNGRLVTDFLAAYIGIKELVPAYSEPQLSIQELMTGVSFASAGSGFDENTASMLGVISMKKQIEHFREYTTKLAKKLGKKKTKSLIEKSVFTVSAGSNDIFIGLYSSLFRTDESINLYLDKMVQNATQIIKDLRKAGARNIAAVGLSKVGCAPAVVSINPGDGGIFERNCNESMSADAMKFNKKFQKAIDQFQSPNFRVFYVDTYTPMAEMVKNPSNFGFENINMGCCGTGFLEMTFLCNPTSVICPDRSKYIFFDSVHPSEAAYKIIFKALRPTIDEIIQFFN</sequence>
<evidence type="ECO:0000313" key="4">
    <source>
        <dbReference type="Proteomes" id="UP001567538"/>
    </source>
</evidence>
<dbReference type="Gene3D" id="3.40.50.1110">
    <property type="entry name" value="SGNH hydrolase"/>
    <property type="match status" value="1"/>
</dbReference>
<dbReference type="EMBL" id="JBEAFC010000002">
    <property type="protein sequence ID" value="KAL1567407.1"/>
    <property type="molecule type" value="Genomic_DNA"/>
</dbReference>
<evidence type="ECO:0000256" key="1">
    <source>
        <dbReference type="ARBA" id="ARBA00008668"/>
    </source>
</evidence>
<dbReference type="FunFam" id="3.40.50.1110:FF:000003">
    <property type="entry name" value="GDSL esterase/lipase APG"/>
    <property type="match status" value="1"/>
</dbReference>
<comment type="caution">
    <text evidence="3">The sequence shown here is derived from an EMBL/GenBank/DDBJ whole genome shotgun (WGS) entry which is preliminary data.</text>
</comment>
<proteinExistence type="inferred from homology"/>
<feature type="signal peptide" evidence="2">
    <location>
        <begin position="1"/>
        <end position="24"/>
    </location>
</feature>
<dbReference type="InterPro" id="IPR050592">
    <property type="entry name" value="GDSL_lipolytic_enzyme"/>
</dbReference>
<dbReference type="InterPro" id="IPR035669">
    <property type="entry name" value="SGNH_plant_lipase-like"/>
</dbReference>
<keyword evidence="4" id="KW-1185">Reference proteome</keyword>
<evidence type="ECO:0000256" key="2">
    <source>
        <dbReference type="SAM" id="SignalP"/>
    </source>
</evidence>
<organism evidence="3 4">
    <name type="scientific">Salvia divinorum</name>
    <name type="common">Maria pastora</name>
    <name type="synonym">Diviner's sage</name>
    <dbReference type="NCBI Taxonomy" id="28513"/>
    <lineage>
        <taxon>Eukaryota</taxon>
        <taxon>Viridiplantae</taxon>
        <taxon>Streptophyta</taxon>
        <taxon>Embryophyta</taxon>
        <taxon>Tracheophyta</taxon>
        <taxon>Spermatophyta</taxon>
        <taxon>Magnoliopsida</taxon>
        <taxon>eudicotyledons</taxon>
        <taxon>Gunneridae</taxon>
        <taxon>Pentapetalae</taxon>
        <taxon>asterids</taxon>
        <taxon>lamiids</taxon>
        <taxon>Lamiales</taxon>
        <taxon>Lamiaceae</taxon>
        <taxon>Nepetoideae</taxon>
        <taxon>Mentheae</taxon>
        <taxon>Salviinae</taxon>
        <taxon>Salvia</taxon>
        <taxon>Salvia subgen. Calosphace</taxon>
    </lineage>
</organism>
<dbReference type="AlphaFoldDB" id="A0ABD1IGD4"/>
<comment type="similarity">
    <text evidence="1">Belongs to the 'GDSL' lipolytic enzyme family.</text>
</comment>
<feature type="chain" id="PRO_5044806494" evidence="2">
    <location>
        <begin position="25"/>
        <end position="365"/>
    </location>
</feature>
<name>A0ABD1IGD4_SALDI</name>
<dbReference type="InterPro" id="IPR036514">
    <property type="entry name" value="SGNH_hydro_sf"/>
</dbReference>
<protein>
    <submittedName>
        <fullName evidence="3">GDSL esterase/lipase-like protein</fullName>
    </submittedName>
</protein>
<dbReference type="PANTHER" id="PTHR45642">
    <property type="entry name" value="GDSL ESTERASE/LIPASE EXL3"/>
    <property type="match status" value="1"/>
</dbReference>
<dbReference type="PANTHER" id="PTHR45642:SF107">
    <property type="entry name" value="SGNH HYDROLASE-TYPE ESTERASE SUPERFAMILY PROTEIN-RELATED"/>
    <property type="match status" value="1"/>
</dbReference>
<gene>
    <name evidence="3" type="ORF">AAHA92_02888</name>
</gene>
<evidence type="ECO:0000313" key="3">
    <source>
        <dbReference type="EMBL" id="KAL1567407.1"/>
    </source>
</evidence>
<dbReference type="SUPFAM" id="SSF52266">
    <property type="entry name" value="SGNH hydrolase"/>
    <property type="match status" value="1"/>
</dbReference>
<dbReference type="Pfam" id="PF00657">
    <property type="entry name" value="Lipase_GDSL"/>
    <property type="match status" value="1"/>
</dbReference>
<dbReference type="InterPro" id="IPR001087">
    <property type="entry name" value="GDSL"/>
</dbReference>